<sequence>MVCGACTPTHSTRYTIEGEGVDSVLNGRYLYLQRYDDRSIIDSAKVVNQRYVFHGDIDTAVYCYIDTKSWSTAQLMLEPGTIRIHTENRNSSVKGTVLNDSWACWNAKTDSLLAEIKEQQRKFQTLCSPSDTLQERWTAHYRKTLYPQLAQHFQLLPYPDHYVGGWSTDTPFQETPQGICYYCSPADTIYQWDYQADLSGNACCSLPTVRWMN</sequence>
<evidence type="ECO:0000313" key="2">
    <source>
        <dbReference type="EMBL" id="EJX03303.1"/>
    </source>
</evidence>
<reference evidence="2" key="1">
    <citation type="journal article" date="2012" name="PLoS ONE">
        <title>Gene sets for utilization of primary and secondary nutrition supplies in the distal gut of endangered iberian lynx.</title>
        <authorList>
            <person name="Alcaide M."/>
            <person name="Messina E."/>
            <person name="Richter M."/>
            <person name="Bargiela R."/>
            <person name="Peplies J."/>
            <person name="Huws S.A."/>
            <person name="Newbold C.J."/>
            <person name="Golyshin P.N."/>
            <person name="Simon M.A."/>
            <person name="Lopez G."/>
            <person name="Yakimov M.M."/>
            <person name="Ferrer M."/>
        </authorList>
    </citation>
    <scope>NUCLEOTIDE SEQUENCE</scope>
</reference>
<dbReference type="EMBL" id="AMCI01002212">
    <property type="protein sequence ID" value="EJX03303.1"/>
    <property type="molecule type" value="Genomic_DNA"/>
</dbReference>
<dbReference type="InterPro" id="IPR025380">
    <property type="entry name" value="DUF4369"/>
</dbReference>
<name>J9GM43_9ZZZZ</name>
<comment type="caution">
    <text evidence="2">The sequence shown here is derived from an EMBL/GenBank/DDBJ whole genome shotgun (WGS) entry which is preliminary data.</text>
</comment>
<organism evidence="2">
    <name type="scientific">gut metagenome</name>
    <dbReference type="NCBI Taxonomy" id="749906"/>
    <lineage>
        <taxon>unclassified sequences</taxon>
        <taxon>metagenomes</taxon>
        <taxon>organismal metagenomes</taxon>
    </lineage>
</organism>
<protein>
    <recommendedName>
        <fullName evidence="1">DUF4369 domain-containing protein</fullName>
    </recommendedName>
</protein>
<gene>
    <name evidence="2" type="ORF">EVA_08567</name>
</gene>
<accession>J9GM43</accession>
<dbReference type="Pfam" id="PF14289">
    <property type="entry name" value="DUF4369"/>
    <property type="match status" value="1"/>
</dbReference>
<dbReference type="AlphaFoldDB" id="J9GM43"/>
<evidence type="ECO:0000259" key="1">
    <source>
        <dbReference type="Pfam" id="PF14289"/>
    </source>
</evidence>
<feature type="domain" description="DUF4369" evidence="1">
    <location>
        <begin position="14"/>
        <end position="102"/>
    </location>
</feature>
<proteinExistence type="predicted"/>